<accession>A0A662ZGD6</accession>
<dbReference type="RefSeq" id="WP_093141389.1">
    <property type="nucleotide sequence ID" value="NZ_FOXF01000012.1"/>
</dbReference>
<dbReference type="EMBL" id="FOXF01000012">
    <property type="protein sequence ID" value="SFP27533.1"/>
    <property type="molecule type" value="Genomic_DNA"/>
</dbReference>
<gene>
    <name evidence="2" type="ORF">SAMN02910344_00934</name>
</gene>
<proteinExistence type="predicted"/>
<protein>
    <recommendedName>
        <fullName evidence="1">4-vinyl reductase 4VR domain-containing protein</fullName>
    </recommendedName>
</protein>
<feature type="domain" description="4-vinyl reductase 4VR" evidence="1">
    <location>
        <begin position="113"/>
        <end position="175"/>
    </location>
</feature>
<dbReference type="AlphaFoldDB" id="A0A662ZGD6"/>
<dbReference type="InterPro" id="IPR024096">
    <property type="entry name" value="NO_sig/Golgi_transp_ligand-bd"/>
</dbReference>
<dbReference type="Gene3D" id="3.30.1380.20">
    <property type="entry name" value="Trafficking protein particle complex subunit 3"/>
    <property type="match status" value="1"/>
</dbReference>
<dbReference type="PANTHER" id="PTHR35090">
    <property type="entry name" value="DNA-DIRECTED RNA POLYMERASE SUBUNIT I"/>
    <property type="match status" value="1"/>
</dbReference>
<reference evidence="2 3" key="1">
    <citation type="submission" date="2016-10" db="EMBL/GenBank/DDBJ databases">
        <authorList>
            <person name="Varghese N."/>
            <person name="Submissions S."/>
        </authorList>
    </citation>
    <scope>NUCLEOTIDE SEQUENCE [LARGE SCALE GENOMIC DNA]</scope>
    <source>
        <strain evidence="2 3">DSM 1361</strain>
    </source>
</reference>
<evidence type="ECO:0000313" key="2">
    <source>
        <dbReference type="EMBL" id="SFP27533.1"/>
    </source>
</evidence>
<dbReference type="OrthoDB" id="9788644at2"/>
<organism evidence="2 3">
    <name type="scientific">Ruminobacter amylophilus</name>
    <dbReference type="NCBI Taxonomy" id="867"/>
    <lineage>
        <taxon>Bacteria</taxon>
        <taxon>Pseudomonadati</taxon>
        <taxon>Pseudomonadota</taxon>
        <taxon>Gammaproteobacteria</taxon>
        <taxon>Aeromonadales</taxon>
        <taxon>Succinivibrionaceae</taxon>
        <taxon>Ruminobacter</taxon>
    </lineage>
</organism>
<dbReference type="InterPro" id="IPR004096">
    <property type="entry name" value="V4R"/>
</dbReference>
<dbReference type="SUPFAM" id="SSF111126">
    <property type="entry name" value="Ligand-binding domain in the NO signalling and Golgi transport"/>
    <property type="match status" value="1"/>
</dbReference>
<evidence type="ECO:0000259" key="1">
    <source>
        <dbReference type="SMART" id="SM00989"/>
    </source>
</evidence>
<sequence length="176" mass="20187">MVNIFGSLSEKKYSWDKLGNIEEGRPDLGDSLPVEVYRQLEFSLMEVLQKRYGAETANEIFKEAGAIAGVEFTKHHLNTNASFKDFMTDLYKILYKMKIGILNVEHVDSEFNEIILTLADDLDCSGLPPTNEMICDYDEGFLEGILEQYTGDKYEVTEINCWANGDRICRFRCKKL</sequence>
<name>A0A662ZGD6_9GAMM</name>
<dbReference type="Proteomes" id="UP000243745">
    <property type="component" value="Unassembled WGS sequence"/>
</dbReference>
<evidence type="ECO:0000313" key="3">
    <source>
        <dbReference type="Proteomes" id="UP000243745"/>
    </source>
</evidence>
<dbReference type="PANTHER" id="PTHR35090:SF2">
    <property type="entry name" value="ARSR FAMILY TRANSCRIPTIONAL REGULATOR"/>
    <property type="match status" value="1"/>
</dbReference>
<dbReference type="Pfam" id="PF02830">
    <property type="entry name" value="V4R"/>
    <property type="match status" value="1"/>
</dbReference>
<dbReference type="SMART" id="SM00989">
    <property type="entry name" value="V4R"/>
    <property type="match status" value="1"/>
</dbReference>
<keyword evidence="3" id="KW-1185">Reference proteome</keyword>